<proteinExistence type="predicted"/>
<sequence>MPLRISTIGSVLPTSRRLPLALRGLPSRGGSAQAMRPMSIATVHSPPFFAFSPVRTRMLDELGAALRPPAKLLAVSAPTGYGKTVFLSRLFDHYRSSGAECQWLALDDRDTTVERLLTLLEGVLLPGIESVDPGQALHQGDRSVDERIAAVIESLSHAHDPAVLFIDNLNYCVDETLSALIDALVFSTPSWVHLVLSSTTDLPFDRARARLEGRVRSIGYNDLSLNAGEIAQLLGTELSERIGAVGLNAIIDQTEGWPAAVRLMQILLASAVDPLQALQQFSGADEDLADLLNRQILHQLDPASRQFLLEIAPLRVFGVNLCRQATGDDRAADHVRRLLKDNLFVIPLDRNRSWYRLHALFREFLIDEAERQVPAARRYEVLCRAAEWCEHAGRWQDAIDYALMAERGDLAAAILERVAAMFVRDRGDLNQYIEWVERLHRMGVRGGWEVDYWYVWALVFHRRYEFARRQMELVSQRLRSEAASQGRVDEAEHVQRRIDVISFTIDTYTDRHEDALRLAMRWLPPRPDDDPFDVATVAAGSCFQLVSRHQLTEARSLLRLAQSHIAQAQSVYGESWVAIASASVAIYDDDYSQVHQDLIGALAKSRAQLGDNAGISGTLAIVASKSAIESGRDDEARELLMLGMRRIESHGIVETALLGLDAAIKLWNGDDLPTLNRYREIAAAYPPRAALGLSCFIVRRLLRLGRYDEALVEAAQIGLVPERGIEQLASAEFEQFHGMRAMAAAVLIELDIAGGRLKAATALIADETRNAKAVNRSGRLVELALDEAAITLCSHNPAPAARHLARAVSLAAKRRYIRPFRDRAELVAALVNETKSKDWGFAVEEERRFFAEICRGLPLGQHRDDVELDADSSVHTLAETPTARELELLMLVEAGLSNQQLADRLSLSVATVKWHLYNLYTKLGVSSRGAALARARALNLLVR</sequence>
<dbReference type="Pfam" id="PF00196">
    <property type="entry name" value="GerE"/>
    <property type="match status" value="1"/>
</dbReference>
<organism evidence="5 6">
    <name type="scientific">Hydrocarboniphaga daqingensis</name>
    <dbReference type="NCBI Taxonomy" id="490188"/>
    <lineage>
        <taxon>Bacteria</taxon>
        <taxon>Pseudomonadati</taxon>
        <taxon>Pseudomonadota</taxon>
        <taxon>Gammaproteobacteria</taxon>
        <taxon>Nevskiales</taxon>
        <taxon>Nevskiaceae</taxon>
        <taxon>Hydrocarboniphaga</taxon>
    </lineage>
</organism>
<protein>
    <submittedName>
        <fullName evidence="5">LuxR family transcriptional regulator, maltose regulon positive regulatory protein</fullName>
    </submittedName>
</protein>
<dbReference type="PROSITE" id="PS50043">
    <property type="entry name" value="HTH_LUXR_2"/>
    <property type="match status" value="1"/>
</dbReference>
<evidence type="ECO:0000256" key="2">
    <source>
        <dbReference type="ARBA" id="ARBA00023125"/>
    </source>
</evidence>
<dbReference type="InterPro" id="IPR036388">
    <property type="entry name" value="WH-like_DNA-bd_sf"/>
</dbReference>
<accession>A0A1M5LZZ4</accession>
<feature type="domain" description="HTH luxR-type" evidence="4">
    <location>
        <begin position="874"/>
        <end position="939"/>
    </location>
</feature>
<dbReference type="Proteomes" id="UP000199758">
    <property type="component" value="Unassembled WGS sequence"/>
</dbReference>
<dbReference type="AlphaFoldDB" id="A0A1M5LZZ4"/>
<evidence type="ECO:0000256" key="1">
    <source>
        <dbReference type="ARBA" id="ARBA00023015"/>
    </source>
</evidence>
<dbReference type="PANTHER" id="PTHR44688:SF16">
    <property type="entry name" value="DNA-BINDING TRANSCRIPTIONAL ACTIVATOR DEVR_DOSR"/>
    <property type="match status" value="1"/>
</dbReference>
<dbReference type="PANTHER" id="PTHR44688">
    <property type="entry name" value="DNA-BINDING TRANSCRIPTIONAL ACTIVATOR DEVR_DOSR"/>
    <property type="match status" value="1"/>
</dbReference>
<evidence type="ECO:0000256" key="3">
    <source>
        <dbReference type="ARBA" id="ARBA00023163"/>
    </source>
</evidence>
<dbReference type="InterPro" id="IPR059106">
    <property type="entry name" value="WHD_MalT"/>
</dbReference>
<keyword evidence="2" id="KW-0238">DNA-binding</keyword>
<dbReference type="Gene3D" id="1.25.40.10">
    <property type="entry name" value="Tetratricopeptide repeat domain"/>
    <property type="match status" value="1"/>
</dbReference>
<evidence type="ECO:0000259" key="4">
    <source>
        <dbReference type="PROSITE" id="PS50043"/>
    </source>
</evidence>
<dbReference type="OrthoDB" id="1123107at2"/>
<dbReference type="SMART" id="SM00421">
    <property type="entry name" value="HTH_LUXR"/>
    <property type="match status" value="1"/>
</dbReference>
<keyword evidence="1" id="KW-0805">Transcription regulation</keyword>
<dbReference type="SUPFAM" id="SSF46894">
    <property type="entry name" value="C-terminal effector domain of the bipartite response regulators"/>
    <property type="match status" value="1"/>
</dbReference>
<dbReference type="GO" id="GO:0003677">
    <property type="term" value="F:DNA binding"/>
    <property type="evidence" value="ECO:0007669"/>
    <property type="project" value="UniProtKB-KW"/>
</dbReference>
<dbReference type="Gene3D" id="1.10.10.10">
    <property type="entry name" value="Winged helix-like DNA-binding domain superfamily/Winged helix DNA-binding domain"/>
    <property type="match status" value="1"/>
</dbReference>
<dbReference type="PRINTS" id="PR00038">
    <property type="entry name" value="HTHLUXR"/>
</dbReference>
<keyword evidence="3" id="KW-0804">Transcription</keyword>
<dbReference type="InterPro" id="IPR027417">
    <property type="entry name" value="P-loop_NTPase"/>
</dbReference>
<evidence type="ECO:0000313" key="5">
    <source>
        <dbReference type="EMBL" id="SHG69993.1"/>
    </source>
</evidence>
<keyword evidence="6" id="KW-1185">Reference proteome</keyword>
<dbReference type="GO" id="GO:0006355">
    <property type="term" value="P:regulation of DNA-templated transcription"/>
    <property type="evidence" value="ECO:0007669"/>
    <property type="project" value="InterPro"/>
</dbReference>
<dbReference type="InterPro" id="IPR016032">
    <property type="entry name" value="Sig_transdc_resp-reg_C-effctor"/>
</dbReference>
<dbReference type="EMBL" id="FQWZ01000002">
    <property type="protein sequence ID" value="SHG69993.1"/>
    <property type="molecule type" value="Genomic_DNA"/>
</dbReference>
<dbReference type="Pfam" id="PF25873">
    <property type="entry name" value="WHD_MalT"/>
    <property type="match status" value="1"/>
</dbReference>
<dbReference type="InterPro" id="IPR011990">
    <property type="entry name" value="TPR-like_helical_dom_sf"/>
</dbReference>
<gene>
    <name evidence="5" type="ORF">SAMN04488068_1162</name>
</gene>
<reference evidence="5 6" key="1">
    <citation type="submission" date="2016-11" db="EMBL/GenBank/DDBJ databases">
        <authorList>
            <person name="Jaros S."/>
            <person name="Januszkiewicz K."/>
            <person name="Wedrychowicz H."/>
        </authorList>
    </citation>
    <scope>NUCLEOTIDE SEQUENCE [LARGE SCALE GENOMIC DNA]</scope>
    <source>
        <strain evidence="5 6">CGMCC 1.7049</strain>
    </source>
</reference>
<dbReference type="SUPFAM" id="SSF52540">
    <property type="entry name" value="P-loop containing nucleoside triphosphate hydrolases"/>
    <property type="match status" value="1"/>
</dbReference>
<evidence type="ECO:0000313" key="6">
    <source>
        <dbReference type="Proteomes" id="UP000199758"/>
    </source>
</evidence>
<dbReference type="STRING" id="490188.SAMN04488068_1162"/>
<dbReference type="InterPro" id="IPR000792">
    <property type="entry name" value="Tscrpt_reg_LuxR_C"/>
</dbReference>
<dbReference type="Gene3D" id="3.40.50.300">
    <property type="entry name" value="P-loop containing nucleotide triphosphate hydrolases"/>
    <property type="match status" value="1"/>
</dbReference>
<name>A0A1M5LZZ4_9GAMM</name>
<dbReference type="CDD" id="cd06170">
    <property type="entry name" value="LuxR_C_like"/>
    <property type="match status" value="1"/>
</dbReference>